<comment type="caution">
    <text evidence="2">The sequence shown here is derived from an EMBL/GenBank/DDBJ whole genome shotgun (WGS) entry which is preliminary data.</text>
</comment>
<evidence type="ECO:0000313" key="2">
    <source>
        <dbReference type="EMBL" id="MET9844910.1"/>
    </source>
</evidence>
<sequence length="89" mass="10146">MEEYDLTEAQKNAFEDNQAEFRKFDDQLRDVREAARARLTDSGWEPAPESEDAIRCLSCPCPDFQGGGPEGKCKRGSCRHFLIDHDLPQ</sequence>
<feature type="domain" description="C3H1-type" evidence="1">
    <location>
        <begin position="60"/>
        <end position="88"/>
    </location>
</feature>
<dbReference type="InterPro" id="IPR000571">
    <property type="entry name" value="Znf_CCCH"/>
</dbReference>
<keyword evidence="3" id="KW-1185">Reference proteome</keyword>
<reference evidence="2 3" key="1">
    <citation type="submission" date="2024-06" db="EMBL/GenBank/DDBJ databases">
        <title>The Natural Products Discovery Center: Release of the First 8490 Sequenced Strains for Exploring Actinobacteria Biosynthetic Diversity.</title>
        <authorList>
            <person name="Kalkreuter E."/>
            <person name="Kautsar S.A."/>
            <person name="Yang D."/>
            <person name="Bader C.D."/>
            <person name="Teijaro C.N."/>
            <person name="Fluegel L."/>
            <person name="Davis C.M."/>
            <person name="Simpson J.R."/>
            <person name="Lauterbach L."/>
            <person name="Steele A.D."/>
            <person name="Gui C."/>
            <person name="Meng S."/>
            <person name="Li G."/>
            <person name="Viehrig K."/>
            <person name="Ye F."/>
            <person name="Su P."/>
            <person name="Kiefer A.F."/>
            <person name="Nichols A."/>
            <person name="Cepeda A.J."/>
            <person name="Yan W."/>
            <person name="Fan B."/>
            <person name="Jiang Y."/>
            <person name="Adhikari A."/>
            <person name="Zheng C.-J."/>
            <person name="Schuster L."/>
            <person name="Cowan T.M."/>
            <person name="Smanski M.J."/>
            <person name="Chevrette M.G."/>
            <person name="De Carvalho L.P.S."/>
            <person name="Shen B."/>
        </authorList>
    </citation>
    <scope>NUCLEOTIDE SEQUENCE [LARGE SCALE GENOMIC DNA]</scope>
    <source>
        <strain evidence="2 3">NPDC006434</strain>
    </source>
</reference>
<dbReference type="Proteomes" id="UP001550210">
    <property type="component" value="Unassembled WGS sequence"/>
</dbReference>
<evidence type="ECO:0000313" key="3">
    <source>
        <dbReference type="Proteomes" id="UP001550210"/>
    </source>
</evidence>
<proteinExistence type="predicted"/>
<evidence type="ECO:0000259" key="1">
    <source>
        <dbReference type="PROSITE" id="PS50103"/>
    </source>
</evidence>
<dbReference type="PROSITE" id="PS50103">
    <property type="entry name" value="ZF_C3H1"/>
    <property type="match status" value="1"/>
</dbReference>
<name>A0ABV2UVW5_9ACTN</name>
<accession>A0ABV2UVW5</accession>
<gene>
    <name evidence="2" type="ORF">ABZZ21_10070</name>
</gene>
<dbReference type="EMBL" id="JBEXPZ010000011">
    <property type="protein sequence ID" value="MET9844910.1"/>
    <property type="molecule type" value="Genomic_DNA"/>
</dbReference>
<dbReference type="RefSeq" id="WP_355395271.1">
    <property type="nucleotide sequence ID" value="NZ_JBEGHN010000012.1"/>
</dbReference>
<organism evidence="2 3">
    <name type="scientific">Streptomyces ossamyceticus</name>
    <dbReference type="NCBI Taxonomy" id="249581"/>
    <lineage>
        <taxon>Bacteria</taxon>
        <taxon>Bacillati</taxon>
        <taxon>Actinomycetota</taxon>
        <taxon>Actinomycetes</taxon>
        <taxon>Kitasatosporales</taxon>
        <taxon>Streptomycetaceae</taxon>
        <taxon>Streptomyces</taxon>
    </lineage>
</organism>
<protein>
    <recommendedName>
        <fullName evidence="1">C3H1-type domain-containing protein</fullName>
    </recommendedName>
</protein>